<comment type="caution">
    <text evidence="2">The sequence shown here is derived from an EMBL/GenBank/DDBJ whole genome shotgun (WGS) entry which is preliminary data.</text>
</comment>
<name>A0A4Z0QC17_9BACT</name>
<protein>
    <recommendedName>
        <fullName evidence="4">Replication protein</fullName>
    </recommendedName>
</protein>
<evidence type="ECO:0000256" key="1">
    <source>
        <dbReference type="SAM" id="MobiDB-lite"/>
    </source>
</evidence>
<dbReference type="Proteomes" id="UP000298471">
    <property type="component" value="Unassembled WGS sequence"/>
</dbReference>
<accession>A0A4Z0QC17</accession>
<dbReference type="OrthoDB" id="865169at2"/>
<keyword evidence="3" id="KW-1185">Reference proteome</keyword>
<feature type="region of interest" description="Disordered" evidence="1">
    <location>
        <begin position="203"/>
        <end position="257"/>
    </location>
</feature>
<evidence type="ECO:0008006" key="4">
    <source>
        <dbReference type="Google" id="ProtNLM"/>
    </source>
</evidence>
<gene>
    <name evidence="2" type="ORF">E5K02_10910</name>
</gene>
<proteinExistence type="predicted"/>
<dbReference type="AlphaFoldDB" id="A0A4Z0QC17"/>
<feature type="compositionally biased region" description="Low complexity" evidence="1">
    <location>
        <begin position="240"/>
        <end position="249"/>
    </location>
</feature>
<reference evidence="2 3" key="1">
    <citation type="submission" date="2019-04" db="EMBL/GenBank/DDBJ databases">
        <authorList>
            <person name="Feng G."/>
            <person name="Zhang J."/>
            <person name="Zhu H."/>
        </authorList>
    </citation>
    <scope>NUCLEOTIDE SEQUENCE [LARGE SCALE GENOMIC DNA]</scope>
    <source>
        <strain evidence="2 3">9PBR-1</strain>
    </source>
</reference>
<evidence type="ECO:0000313" key="2">
    <source>
        <dbReference type="EMBL" id="TGE26909.1"/>
    </source>
</evidence>
<organism evidence="2 3">
    <name type="scientific">Hymenobacter metallicola</name>
    <dbReference type="NCBI Taxonomy" id="2563114"/>
    <lineage>
        <taxon>Bacteria</taxon>
        <taxon>Pseudomonadati</taxon>
        <taxon>Bacteroidota</taxon>
        <taxon>Cytophagia</taxon>
        <taxon>Cytophagales</taxon>
        <taxon>Hymenobacteraceae</taxon>
        <taxon>Hymenobacter</taxon>
    </lineage>
</organism>
<sequence length="457" mass="51617">MLPSLRTLAASRLDVHKRIKQLNANRSVRTHTRTYKDGSTKLVKRYGPRVICDGAKTLFVEILLPRARAEAQKMLATPLLWDQLVTDTGYTSPRIEANGRELGEARDMCARTTRNHLQQLKKHGFVVDYKFRGRTHSYWLWVNPALVWETPVESLKTTLTGRSKTSSQPLSLSTNGKYFPPNEVLETLETQIRKVVPVDKMPLQPAQERTGTPLLEPQGHREGAGDAGQASKSRYRGRAVARAARTTTAPQPSPEATGTARVDRFVVEFWAMAKQLLYPTHQFTEQETRKILRAIWLGQYKPALMAAAPAKWDQVHRMLLDRVELVRHHLQLHPEVYLPLPYAMVQAGAGYFDQENTHGFAGTRLWLARKMNRPKGGLTPLDRALQLAETELRQRQSLDRGEKVPASDRAKRKDLLALHWYHRTEVKRLGGAEGLTLYHARLSMLGLATSLAASAQA</sequence>
<dbReference type="RefSeq" id="WP_135394838.1">
    <property type="nucleotide sequence ID" value="NZ_SRMB01000002.1"/>
</dbReference>
<evidence type="ECO:0000313" key="3">
    <source>
        <dbReference type="Proteomes" id="UP000298471"/>
    </source>
</evidence>
<dbReference type="EMBL" id="SRMB01000002">
    <property type="protein sequence ID" value="TGE26909.1"/>
    <property type="molecule type" value="Genomic_DNA"/>
</dbReference>